<proteinExistence type="predicted"/>
<name>A0A1R3HKJ1_COCAP</name>
<reference evidence="1 2" key="1">
    <citation type="submission" date="2013-09" db="EMBL/GenBank/DDBJ databases">
        <title>Corchorus capsularis genome sequencing.</title>
        <authorList>
            <person name="Alam M."/>
            <person name="Haque M.S."/>
            <person name="Islam M.S."/>
            <person name="Emdad E.M."/>
            <person name="Islam M.M."/>
            <person name="Ahmed B."/>
            <person name="Halim A."/>
            <person name="Hossen Q.M.M."/>
            <person name="Hossain M.Z."/>
            <person name="Ahmed R."/>
            <person name="Khan M.M."/>
            <person name="Islam R."/>
            <person name="Rashid M.M."/>
            <person name="Khan S.A."/>
            <person name="Rahman M.S."/>
            <person name="Alam M."/>
        </authorList>
    </citation>
    <scope>NUCLEOTIDE SEQUENCE [LARGE SCALE GENOMIC DNA]</scope>
    <source>
        <strain evidence="2">cv. CVL-1</strain>
        <tissue evidence="1">Whole seedling</tissue>
    </source>
</reference>
<evidence type="ECO:0000313" key="1">
    <source>
        <dbReference type="EMBL" id="OMO70909.1"/>
    </source>
</evidence>
<keyword evidence="2" id="KW-1185">Reference proteome</keyword>
<dbReference type="EMBL" id="AWWV01011753">
    <property type="protein sequence ID" value="OMO70909.1"/>
    <property type="molecule type" value="Genomic_DNA"/>
</dbReference>
<dbReference type="AlphaFoldDB" id="A0A1R3HKJ1"/>
<accession>A0A1R3HKJ1</accession>
<gene>
    <name evidence="1" type="ORF">CCACVL1_18597</name>
</gene>
<dbReference type="Gramene" id="OMO70909">
    <property type="protein sequence ID" value="OMO70909"/>
    <property type="gene ID" value="CCACVL1_18597"/>
</dbReference>
<comment type="caution">
    <text evidence="1">The sequence shown here is derived from an EMBL/GenBank/DDBJ whole genome shotgun (WGS) entry which is preliminary data.</text>
</comment>
<organism evidence="1 2">
    <name type="scientific">Corchorus capsularis</name>
    <name type="common">Jute</name>
    <dbReference type="NCBI Taxonomy" id="210143"/>
    <lineage>
        <taxon>Eukaryota</taxon>
        <taxon>Viridiplantae</taxon>
        <taxon>Streptophyta</taxon>
        <taxon>Embryophyta</taxon>
        <taxon>Tracheophyta</taxon>
        <taxon>Spermatophyta</taxon>
        <taxon>Magnoliopsida</taxon>
        <taxon>eudicotyledons</taxon>
        <taxon>Gunneridae</taxon>
        <taxon>Pentapetalae</taxon>
        <taxon>rosids</taxon>
        <taxon>malvids</taxon>
        <taxon>Malvales</taxon>
        <taxon>Malvaceae</taxon>
        <taxon>Grewioideae</taxon>
        <taxon>Apeibeae</taxon>
        <taxon>Corchorus</taxon>
    </lineage>
</organism>
<sequence length="42" mass="4861">MGILFKCEIFPVISQPNFAITFSQFDFPLCTSWVGDLQEYRA</sequence>
<protein>
    <submittedName>
        <fullName evidence="1">Uncharacterized protein</fullName>
    </submittedName>
</protein>
<evidence type="ECO:0000313" key="2">
    <source>
        <dbReference type="Proteomes" id="UP000188268"/>
    </source>
</evidence>
<dbReference type="Proteomes" id="UP000188268">
    <property type="component" value="Unassembled WGS sequence"/>
</dbReference>